<proteinExistence type="predicted"/>
<feature type="binding site" evidence="10">
    <location>
        <begin position="26"/>
        <end position="33"/>
    </location>
    <ligand>
        <name>ATP</name>
        <dbReference type="ChEBI" id="CHEBI:30616"/>
    </ligand>
</feature>
<evidence type="ECO:0000256" key="7">
    <source>
        <dbReference type="ARBA" id="ARBA00034808"/>
    </source>
</evidence>
<dbReference type="EC" id="5.6.2.4" evidence="7"/>
<dbReference type="InterPro" id="IPR000212">
    <property type="entry name" value="DNA_helicase_UvrD/REP"/>
</dbReference>
<keyword evidence="2 10" id="KW-0378">Hydrolase</keyword>
<dbReference type="GO" id="GO:0000725">
    <property type="term" value="P:recombinational repair"/>
    <property type="evidence" value="ECO:0007669"/>
    <property type="project" value="TreeGrafter"/>
</dbReference>
<sequence>MTPKPFTPTEEQRAVIGLDGSAFVDACPGAGKTRILIERARKLFGALGHGRGIAFLSFTHAAVFELETRLSQERLLPAPVFPNFIGTFDSFVWQFLVAPFGLPGATVRPRLIADMAGLSVEPFDGAQSLPLSCFCPETGAIYPAEAKSKGFDVTQKSDHQVQAYQTTARRIRENLLARGHLGFDEARSLALQRISNAEAAQRIALALKGRFCEVIVDEAQDCNPDDLRIITWLRDSGLPTKVVCDPNQAIYEFRGGVTDHLYSFAETFPAEQRKKVSGNFRSSPDICKAVSGFRPIAVRGDSDQALGAHKEHAAPVEILAYGGTSVPPLIGETFSAILRDAHIHPSSAPIVASTKASGAAASGQPKVTGSAHRTLRLAEAVSEFHFAAGYIEMRKAMDSAHELFLSLEGKLGGASYHQYVADNGIDPVSWRSQVIAVMRMLRFSPDVHGDARGWHRAAKEVLGRELCIDDGQSISQKLSWNAGLEGLLADAPADTVFARTIHSVKGMQFPAVCVVTTSRTLGGILDFLLTGEPAEQAENARKLYVAASRAEKLLVIAAPRSQATRLKAHLEEQGALVNVREI</sequence>
<dbReference type="Gene3D" id="3.40.50.300">
    <property type="entry name" value="P-loop containing nucleotide triphosphate hydrolases"/>
    <property type="match status" value="2"/>
</dbReference>
<comment type="catalytic activity">
    <reaction evidence="6">
        <text>Couples ATP hydrolysis with the unwinding of duplex DNA by translocating in the 3'-5' direction.</text>
        <dbReference type="EC" id="5.6.2.4"/>
    </reaction>
</comment>
<feature type="domain" description="UvrD-like helicase ATP-binding" evidence="11">
    <location>
        <begin position="5"/>
        <end position="283"/>
    </location>
</feature>
<keyword evidence="3 10" id="KW-0347">Helicase</keyword>
<dbReference type="PROSITE" id="PS51198">
    <property type="entry name" value="UVRD_HELICASE_ATP_BIND"/>
    <property type="match status" value="1"/>
</dbReference>
<evidence type="ECO:0000259" key="11">
    <source>
        <dbReference type="PROSITE" id="PS51198"/>
    </source>
</evidence>
<evidence type="ECO:0000256" key="5">
    <source>
        <dbReference type="ARBA" id="ARBA00023235"/>
    </source>
</evidence>
<dbReference type="EMBL" id="FSRL01000001">
    <property type="protein sequence ID" value="SIN77792.1"/>
    <property type="molecule type" value="Genomic_DNA"/>
</dbReference>
<evidence type="ECO:0000256" key="10">
    <source>
        <dbReference type="PROSITE-ProRule" id="PRU00560"/>
    </source>
</evidence>
<evidence type="ECO:0000313" key="13">
    <source>
        <dbReference type="Proteomes" id="UP000184932"/>
    </source>
</evidence>
<keyword evidence="4 10" id="KW-0067">ATP-binding</keyword>
<gene>
    <name evidence="12" type="ORF">SAMN05444002_0313</name>
</gene>
<keyword evidence="5" id="KW-0413">Isomerase</keyword>
<evidence type="ECO:0000256" key="8">
    <source>
        <dbReference type="ARBA" id="ARBA00034923"/>
    </source>
</evidence>
<dbReference type="SUPFAM" id="SSF52540">
    <property type="entry name" value="P-loop containing nucleoside triphosphate hydrolases"/>
    <property type="match status" value="1"/>
</dbReference>
<dbReference type="AlphaFoldDB" id="A0A1N6E453"/>
<dbReference type="Pfam" id="PF00580">
    <property type="entry name" value="UvrD-helicase"/>
    <property type="match status" value="2"/>
</dbReference>
<keyword evidence="13" id="KW-1185">Reference proteome</keyword>
<evidence type="ECO:0000256" key="9">
    <source>
        <dbReference type="ARBA" id="ARBA00048988"/>
    </source>
</evidence>
<evidence type="ECO:0000256" key="1">
    <source>
        <dbReference type="ARBA" id="ARBA00022741"/>
    </source>
</evidence>
<evidence type="ECO:0000313" key="12">
    <source>
        <dbReference type="EMBL" id="SIN77792.1"/>
    </source>
</evidence>
<evidence type="ECO:0000256" key="4">
    <source>
        <dbReference type="ARBA" id="ARBA00022840"/>
    </source>
</evidence>
<dbReference type="GO" id="GO:0003677">
    <property type="term" value="F:DNA binding"/>
    <property type="evidence" value="ECO:0007669"/>
    <property type="project" value="InterPro"/>
</dbReference>
<dbReference type="PANTHER" id="PTHR11070:SF2">
    <property type="entry name" value="ATP-DEPENDENT DNA HELICASE SRS2"/>
    <property type="match status" value="1"/>
</dbReference>
<accession>A0A1N6E453</accession>
<dbReference type="InterPro" id="IPR027417">
    <property type="entry name" value="P-loop_NTPase"/>
</dbReference>
<dbReference type="OrthoDB" id="9810135at2"/>
<keyword evidence="1 10" id="KW-0547">Nucleotide-binding</keyword>
<name>A0A1N6E453_9RHOB</name>
<dbReference type="Proteomes" id="UP000184932">
    <property type="component" value="Unassembled WGS sequence"/>
</dbReference>
<reference evidence="13" key="1">
    <citation type="submission" date="2016-11" db="EMBL/GenBank/DDBJ databases">
        <authorList>
            <person name="Varghese N."/>
            <person name="Submissions S."/>
        </authorList>
    </citation>
    <scope>NUCLEOTIDE SEQUENCE [LARGE SCALE GENOMIC DNA]</scope>
    <source>
        <strain evidence="13">DSM 29440</strain>
    </source>
</reference>
<evidence type="ECO:0000256" key="3">
    <source>
        <dbReference type="ARBA" id="ARBA00022806"/>
    </source>
</evidence>
<dbReference type="InterPro" id="IPR014017">
    <property type="entry name" value="DNA_helicase_UvrD-like_C"/>
</dbReference>
<dbReference type="PANTHER" id="PTHR11070">
    <property type="entry name" value="UVRD / RECB / PCRA DNA HELICASE FAMILY MEMBER"/>
    <property type="match status" value="1"/>
</dbReference>
<dbReference type="InterPro" id="IPR014016">
    <property type="entry name" value="UvrD-like_ATP-bd"/>
</dbReference>
<protein>
    <recommendedName>
        <fullName evidence="7">DNA 3'-5' helicase</fullName>
        <ecNumber evidence="7">5.6.2.4</ecNumber>
    </recommendedName>
    <alternativeName>
        <fullName evidence="8">DNA 3'-5' helicase II</fullName>
    </alternativeName>
</protein>
<dbReference type="GO" id="GO:0016887">
    <property type="term" value="F:ATP hydrolysis activity"/>
    <property type="evidence" value="ECO:0007669"/>
    <property type="project" value="RHEA"/>
</dbReference>
<evidence type="ECO:0000256" key="6">
    <source>
        <dbReference type="ARBA" id="ARBA00034617"/>
    </source>
</evidence>
<dbReference type="GO" id="GO:0005524">
    <property type="term" value="F:ATP binding"/>
    <property type="evidence" value="ECO:0007669"/>
    <property type="project" value="UniProtKB-UniRule"/>
</dbReference>
<dbReference type="STRING" id="1217970.SAMN05444002_0313"/>
<organism evidence="12 13">
    <name type="scientific">Vannielia litorea</name>
    <dbReference type="NCBI Taxonomy" id="1217970"/>
    <lineage>
        <taxon>Bacteria</taxon>
        <taxon>Pseudomonadati</taxon>
        <taxon>Pseudomonadota</taxon>
        <taxon>Alphaproteobacteria</taxon>
        <taxon>Rhodobacterales</taxon>
        <taxon>Paracoccaceae</taxon>
        <taxon>Vannielia</taxon>
    </lineage>
</organism>
<comment type="catalytic activity">
    <reaction evidence="9">
        <text>ATP + H2O = ADP + phosphate + H(+)</text>
        <dbReference type="Rhea" id="RHEA:13065"/>
        <dbReference type="ChEBI" id="CHEBI:15377"/>
        <dbReference type="ChEBI" id="CHEBI:15378"/>
        <dbReference type="ChEBI" id="CHEBI:30616"/>
        <dbReference type="ChEBI" id="CHEBI:43474"/>
        <dbReference type="ChEBI" id="CHEBI:456216"/>
        <dbReference type="EC" id="5.6.2.4"/>
    </reaction>
</comment>
<dbReference type="RefSeq" id="WP_074254511.1">
    <property type="nucleotide sequence ID" value="NZ_FSRL01000001.1"/>
</dbReference>
<dbReference type="GO" id="GO:0043138">
    <property type="term" value="F:3'-5' DNA helicase activity"/>
    <property type="evidence" value="ECO:0007669"/>
    <property type="project" value="UniProtKB-EC"/>
</dbReference>
<dbReference type="Pfam" id="PF13361">
    <property type="entry name" value="UvrD_C"/>
    <property type="match status" value="1"/>
</dbReference>
<evidence type="ECO:0000256" key="2">
    <source>
        <dbReference type="ARBA" id="ARBA00022801"/>
    </source>
</evidence>